<accession>A0A1E1K2Q2</accession>
<protein>
    <submittedName>
        <fullName evidence="1">Uncharacterized protein</fullName>
    </submittedName>
</protein>
<dbReference type="Proteomes" id="UP000178912">
    <property type="component" value="Unassembled WGS sequence"/>
</dbReference>
<organism evidence="1 2">
    <name type="scientific">Rhynchosporium agropyri</name>
    <dbReference type="NCBI Taxonomy" id="914238"/>
    <lineage>
        <taxon>Eukaryota</taxon>
        <taxon>Fungi</taxon>
        <taxon>Dikarya</taxon>
        <taxon>Ascomycota</taxon>
        <taxon>Pezizomycotina</taxon>
        <taxon>Leotiomycetes</taxon>
        <taxon>Helotiales</taxon>
        <taxon>Ploettnerulaceae</taxon>
        <taxon>Rhynchosporium</taxon>
    </lineage>
</organism>
<name>A0A1E1K2Q2_9HELO</name>
<evidence type="ECO:0000313" key="2">
    <source>
        <dbReference type="Proteomes" id="UP000178912"/>
    </source>
</evidence>
<dbReference type="AlphaFoldDB" id="A0A1E1K2Q2"/>
<keyword evidence="2" id="KW-1185">Reference proteome</keyword>
<evidence type="ECO:0000313" key="1">
    <source>
        <dbReference type="EMBL" id="CZS92343.1"/>
    </source>
</evidence>
<dbReference type="EMBL" id="FJUX01000012">
    <property type="protein sequence ID" value="CZS92343.1"/>
    <property type="molecule type" value="Genomic_DNA"/>
</dbReference>
<reference evidence="2" key="1">
    <citation type="submission" date="2016-03" db="EMBL/GenBank/DDBJ databases">
        <authorList>
            <person name="Guldener U."/>
        </authorList>
    </citation>
    <scope>NUCLEOTIDE SEQUENCE [LARGE SCALE GENOMIC DNA]</scope>
    <source>
        <strain evidence="2">04CH-RAC-A.6.1</strain>
    </source>
</reference>
<sequence>MWQIRNIRNLAYEPGLPPIYSVNLRHPMRILNRAVHDPDLCNASVLQQTTFT</sequence>
<gene>
    <name evidence="1" type="ORF">RAG0_02748</name>
</gene>
<proteinExistence type="predicted"/>